<keyword evidence="2" id="KW-0057">Aromatic amino acid biosynthesis</keyword>
<evidence type="ECO:0000313" key="7">
    <source>
        <dbReference type="Proteomes" id="UP000470446"/>
    </source>
</evidence>
<dbReference type="InterPro" id="IPR030960">
    <property type="entry name" value="DHQS/DOIS_N"/>
</dbReference>
<feature type="compositionally biased region" description="Basic and acidic residues" evidence="3">
    <location>
        <begin position="1"/>
        <end position="10"/>
    </location>
</feature>
<dbReference type="PANTHER" id="PTHR33563:SF1">
    <property type="entry name" value="3-DEHYDROQUINATE SYNTHASE"/>
    <property type="match status" value="1"/>
</dbReference>
<proteinExistence type="predicted"/>
<reference evidence="6 7" key="1">
    <citation type="submission" date="2020-01" db="EMBL/GenBank/DDBJ databases">
        <title>Insect and environment-associated Actinomycetes.</title>
        <authorList>
            <person name="Currrie C."/>
            <person name="Chevrette M."/>
            <person name="Carlson C."/>
            <person name="Stubbendieck R."/>
            <person name="Wendt-Pienkowski E."/>
        </authorList>
    </citation>
    <scope>NUCLEOTIDE SEQUENCE [LARGE SCALE GENOMIC DNA]</scope>
    <source>
        <strain evidence="6 7">SID14163</strain>
    </source>
</reference>
<dbReference type="GO" id="GO:0009073">
    <property type="term" value="P:aromatic amino acid family biosynthetic process"/>
    <property type="evidence" value="ECO:0007669"/>
    <property type="project" value="UniProtKB-KW"/>
</dbReference>
<dbReference type="Pfam" id="PF01959">
    <property type="entry name" value="DHQS"/>
    <property type="match status" value="1"/>
</dbReference>
<evidence type="ECO:0000256" key="3">
    <source>
        <dbReference type="SAM" id="MobiDB-lite"/>
    </source>
</evidence>
<evidence type="ECO:0000256" key="2">
    <source>
        <dbReference type="ARBA" id="ARBA00023141"/>
    </source>
</evidence>
<dbReference type="InterPro" id="IPR002812">
    <property type="entry name" value="DHQS"/>
</dbReference>
<dbReference type="PANTHER" id="PTHR33563">
    <property type="match status" value="1"/>
</dbReference>
<dbReference type="GO" id="GO:0008652">
    <property type="term" value="P:amino acid biosynthetic process"/>
    <property type="evidence" value="ECO:0007669"/>
    <property type="project" value="UniProtKB-KW"/>
</dbReference>
<sequence>MTDVIDDKPKAAANKQRVQTPPKKAAAPEPAPVQAPLPLGKKYTWHDFRKAVSGPNTAEIFEAVQRLHAGGGVVIDEEHLALVPAGLQKIKLFSGVPSQEKLERIRKDYDVLVLDADVVASNWFVENESKIGITVGAAVDVVDPRSLEQAVEMTRQVKLLLVTFKDTTKIPLEIVLADAQNHGCQTVMGVQDSVEANVVFGVLEIGADGVLVDVDDLTAVHRLHEVLIAAQRTHGQQLQKLTVIETRHVGMGDRACLDFTSYMGLDEGVLLGCFSGGGILATSETHPLPYMPTRPFRVNAGALQMYVLAPDNRTWYLSDLRAGMEVLAVRTDGTARPVTVGRVKIERRPMLQIIAEAPDGTRITTIMQEDWHVRVFGTDSKPRNITELSPGDEVFGFTQEPGRHVGVKVDELIIEQ</sequence>
<evidence type="ECO:0000259" key="5">
    <source>
        <dbReference type="Pfam" id="PF26558"/>
    </source>
</evidence>
<gene>
    <name evidence="6" type="ORF">G3I32_20890</name>
</gene>
<organism evidence="6 7">
    <name type="scientific">Streptomyces coelicoflavus</name>
    <dbReference type="NCBI Taxonomy" id="285562"/>
    <lineage>
        <taxon>Bacteria</taxon>
        <taxon>Bacillati</taxon>
        <taxon>Actinomycetota</taxon>
        <taxon>Actinomycetes</taxon>
        <taxon>Kitasatosporales</taxon>
        <taxon>Streptomycetaceae</taxon>
        <taxon>Streptomyces</taxon>
    </lineage>
</organism>
<name>A0A7K3PMU7_9ACTN</name>
<dbReference type="AlphaFoldDB" id="A0A7K3PMU7"/>
<dbReference type="Proteomes" id="UP000470446">
    <property type="component" value="Unassembled WGS sequence"/>
</dbReference>
<protein>
    <submittedName>
        <fullName evidence="6">3-dehydroquinate synthase II family protein</fullName>
    </submittedName>
</protein>
<dbReference type="GO" id="GO:0003856">
    <property type="term" value="F:3-dehydroquinate synthase activity"/>
    <property type="evidence" value="ECO:0007669"/>
    <property type="project" value="InterPro"/>
</dbReference>
<dbReference type="Pfam" id="PF26558">
    <property type="entry name" value="DHQS_2nd"/>
    <property type="match status" value="1"/>
</dbReference>
<comment type="caution">
    <text evidence="6">The sequence shown here is derived from an EMBL/GenBank/DDBJ whole genome shotgun (WGS) entry which is preliminary data.</text>
</comment>
<evidence type="ECO:0000256" key="1">
    <source>
        <dbReference type="ARBA" id="ARBA00022605"/>
    </source>
</evidence>
<feature type="region of interest" description="Disordered" evidence="3">
    <location>
        <begin position="1"/>
        <end position="38"/>
    </location>
</feature>
<dbReference type="InterPro" id="IPR056179">
    <property type="entry name" value="DHQS_C"/>
</dbReference>
<feature type="domain" description="3-dehydroquinate synthase C-terminal" evidence="5">
    <location>
        <begin position="241"/>
        <end position="416"/>
    </location>
</feature>
<evidence type="ECO:0000313" key="6">
    <source>
        <dbReference type="EMBL" id="NEB11263.1"/>
    </source>
</evidence>
<evidence type="ECO:0000259" key="4">
    <source>
        <dbReference type="Pfam" id="PF01959"/>
    </source>
</evidence>
<dbReference type="RefSeq" id="WP_164246452.1">
    <property type="nucleotide sequence ID" value="NZ_JAAGMA010000566.1"/>
</dbReference>
<dbReference type="EMBL" id="JAAGMA010000566">
    <property type="protein sequence ID" value="NEB11263.1"/>
    <property type="molecule type" value="Genomic_DNA"/>
</dbReference>
<feature type="domain" description="3-dehydroquinate synthase N-terminal" evidence="4">
    <location>
        <begin position="67"/>
        <end position="226"/>
    </location>
</feature>
<keyword evidence="1" id="KW-0028">Amino-acid biosynthesis</keyword>
<accession>A0A7K3PMU7</accession>
<dbReference type="GO" id="GO:0016491">
    <property type="term" value="F:oxidoreductase activity"/>
    <property type="evidence" value="ECO:0007669"/>
    <property type="project" value="InterPro"/>
</dbReference>